<proteinExistence type="predicted"/>
<dbReference type="AlphaFoldDB" id="A0AAE3XTG6"/>
<evidence type="ECO:0000313" key="2">
    <source>
        <dbReference type="Proteomes" id="UP001185092"/>
    </source>
</evidence>
<accession>A0AAE3XTG6</accession>
<sequence length="47" mass="5924">MILYFFIQNNYIARFNFWNVYIDEIPYLLKGRGHLKHFIFRLEINEI</sequence>
<organism evidence="1 2">
    <name type="scientific">Aureibacter tunicatorum</name>
    <dbReference type="NCBI Taxonomy" id="866807"/>
    <lineage>
        <taxon>Bacteria</taxon>
        <taxon>Pseudomonadati</taxon>
        <taxon>Bacteroidota</taxon>
        <taxon>Cytophagia</taxon>
        <taxon>Cytophagales</taxon>
        <taxon>Persicobacteraceae</taxon>
        <taxon>Aureibacter</taxon>
    </lineage>
</organism>
<comment type="caution">
    <text evidence="1">The sequence shown here is derived from an EMBL/GenBank/DDBJ whole genome shotgun (WGS) entry which is preliminary data.</text>
</comment>
<name>A0AAE3XTG6_9BACT</name>
<reference evidence="1" key="1">
    <citation type="submission" date="2023-07" db="EMBL/GenBank/DDBJ databases">
        <title>Genomic Encyclopedia of Type Strains, Phase IV (KMG-IV): sequencing the most valuable type-strain genomes for metagenomic binning, comparative biology and taxonomic classification.</title>
        <authorList>
            <person name="Goeker M."/>
        </authorList>
    </citation>
    <scope>NUCLEOTIDE SEQUENCE</scope>
    <source>
        <strain evidence="1">DSM 26174</strain>
    </source>
</reference>
<evidence type="ECO:0000313" key="1">
    <source>
        <dbReference type="EMBL" id="MDR6241710.1"/>
    </source>
</evidence>
<dbReference type="Proteomes" id="UP001185092">
    <property type="component" value="Unassembled WGS sequence"/>
</dbReference>
<gene>
    <name evidence="1" type="ORF">HNQ88_004797</name>
</gene>
<protein>
    <submittedName>
        <fullName evidence="1">Uncharacterized protein</fullName>
    </submittedName>
</protein>
<keyword evidence="2" id="KW-1185">Reference proteome</keyword>
<dbReference type="EMBL" id="JAVDQD010000010">
    <property type="protein sequence ID" value="MDR6241710.1"/>
    <property type="molecule type" value="Genomic_DNA"/>
</dbReference>